<dbReference type="Proteomes" id="UP000728032">
    <property type="component" value="Unassembled WGS sequence"/>
</dbReference>
<organism evidence="2">
    <name type="scientific">Oppiella nova</name>
    <dbReference type="NCBI Taxonomy" id="334625"/>
    <lineage>
        <taxon>Eukaryota</taxon>
        <taxon>Metazoa</taxon>
        <taxon>Ecdysozoa</taxon>
        <taxon>Arthropoda</taxon>
        <taxon>Chelicerata</taxon>
        <taxon>Arachnida</taxon>
        <taxon>Acari</taxon>
        <taxon>Acariformes</taxon>
        <taxon>Sarcoptiformes</taxon>
        <taxon>Oribatida</taxon>
        <taxon>Brachypylina</taxon>
        <taxon>Oppioidea</taxon>
        <taxon>Oppiidae</taxon>
        <taxon>Oppiella</taxon>
    </lineage>
</organism>
<evidence type="ECO:0000313" key="3">
    <source>
        <dbReference type="Proteomes" id="UP000728032"/>
    </source>
</evidence>
<dbReference type="SMART" id="SM00233">
    <property type="entry name" value="PH"/>
    <property type="match status" value="1"/>
</dbReference>
<dbReference type="SUPFAM" id="SSF50729">
    <property type="entry name" value="PH domain-like"/>
    <property type="match status" value="1"/>
</dbReference>
<proteinExistence type="predicted"/>
<dbReference type="EMBL" id="OC961173">
    <property type="protein sequence ID" value="CAD7665461.1"/>
    <property type="molecule type" value="Genomic_DNA"/>
</dbReference>
<dbReference type="AlphaFoldDB" id="A0A7R9MTE4"/>
<name>A0A7R9MTE4_9ACAR</name>
<sequence length="193" mass="22209">MTAKALQQNVSKSDWISYKKSDYWFVLNDTSLSWYKNETLKDRKGTVDLKGCSVEYGKDGLMLVLNLSKKESKNTLELVFNTRPEMEKFKDWVEEAVGVNTYNHNNSSDNISITSELTISTQKTFNTNTTSPPTDTSYLGAQVDQVKKLVDAYVILLKKKFKDNLPRFCQLELIDSTSRFIAVDFRVRISQQY</sequence>
<dbReference type="Pfam" id="PF00169">
    <property type="entry name" value="PH"/>
    <property type="match status" value="1"/>
</dbReference>
<dbReference type="InterPro" id="IPR011993">
    <property type="entry name" value="PH-like_dom_sf"/>
</dbReference>
<dbReference type="OrthoDB" id="74412at2759"/>
<feature type="non-terminal residue" evidence="2">
    <location>
        <position position="1"/>
    </location>
</feature>
<feature type="domain" description="PH" evidence="1">
    <location>
        <begin position="1"/>
        <end position="101"/>
    </location>
</feature>
<dbReference type="InterPro" id="IPR001849">
    <property type="entry name" value="PH_domain"/>
</dbReference>
<dbReference type="EMBL" id="CAJPVJ010046348">
    <property type="protein sequence ID" value="CAG2182597.1"/>
    <property type="molecule type" value="Genomic_DNA"/>
</dbReference>
<evidence type="ECO:0000259" key="1">
    <source>
        <dbReference type="PROSITE" id="PS50003"/>
    </source>
</evidence>
<keyword evidence="3" id="KW-1185">Reference proteome</keyword>
<accession>A0A7R9MTE4</accession>
<evidence type="ECO:0000313" key="2">
    <source>
        <dbReference type="EMBL" id="CAD7665461.1"/>
    </source>
</evidence>
<reference evidence="2" key="1">
    <citation type="submission" date="2020-11" db="EMBL/GenBank/DDBJ databases">
        <authorList>
            <person name="Tran Van P."/>
        </authorList>
    </citation>
    <scope>NUCLEOTIDE SEQUENCE</scope>
</reference>
<dbReference type="Gene3D" id="2.30.29.30">
    <property type="entry name" value="Pleckstrin-homology domain (PH domain)/Phosphotyrosine-binding domain (PTB)"/>
    <property type="match status" value="1"/>
</dbReference>
<dbReference type="PROSITE" id="PS50003">
    <property type="entry name" value="PH_DOMAIN"/>
    <property type="match status" value="1"/>
</dbReference>
<gene>
    <name evidence="2" type="ORF">ONB1V03_LOCUS22018</name>
</gene>
<protein>
    <recommendedName>
        <fullName evidence="1">PH domain-containing protein</fullName>
    </recommendedName>
</protein>